<dbReference type="EMBL" id="JFFI01000958">
    <property type="protein sequence ID" value="KXH64532.1"/>
    <property type="molecule type" value="Genomic_DNA"/>
</dbReference>
<accession>A0A135UW16</accession>
<dbReference type="InterPro" id="IPR003615">
    <property type="entry name" value="HNH_nuc"/>
</dbReference>
<feature type="region of interest" description="Disordered" evidence="1">
    <location>
        <begin position="333"/>
        <end position="373"/>
    </location>
</feature>
<organism evidence="3 4">
    <name type="scientific">Colletotrichum salicis</name>
    <dbReference type="NCBI Taxonomy" id="1209931"/>
    <lineage>
        <taxon>Eukaryota</taxon>
        <taxon>Fungi</taxon>
        <taxon>Dikarya</taxon>
        <taxon>Ascomycota</taxon>
        <taxon>Pezizomycotina</taxon>
        <taxon>Sordariomycetes</taxon>
        <taxon>Hypocreomycetidae</taxon>
        <taxon>Glomerellales</taxon>
        <taxon>Glomerellaceae</taxon>
        <taxon>Colletotrichum</taxon>
        <taxon>Colletotrichum acutatum species complex</taxon>
    </lineage>
</organism>
<evidence type="ECO:0000313" key="4">
    <source>
        <dbReference type="Proteomes" id="UP000070121"/>
    </source>
</evidence>
<reference evidence="3 4" key="1">
    <citation type="submission" date="2014-02" db="EMBL/GenBank/DDBJ databases">
        <title>The genome sequence of Colletotrichum salicis CBS 607.94.</title>
        <authorList>
            <person name="Baroncelli R."/>
            <person name="Thon M.R."/>
        </authorList>
    </citation>
    <scope>NUCLEOTIDE SEQUENCE [LARGE SCALE GENOMIC DNA]</scope>
    <source>
        <strain evidence="3 4">CBS 607.94</strain>
    </source>
</reference>
<feature type="compositionally biased region" description="Low complexity" evidence="1">
    <location>
        <begin position="406"/>
        <end position="415"/>
    </location>
</feature>
<feature type="domain" description="HNH nuclease" evidence="2">
    <location>
        <begin position="165"/>
        <end position="228"/>
    </location>
</feature>
<protein>
    <recommendedName>
        <fullName evidence="2">HNH nuclease domain-containing protein</fullName>
    </recommendedName>
</protein>
<keyword evidence="4" id="KW-1185">Reference proteome</keyword>
<sequence>MSSAPILLHRPPLAIPPIHNNNDQIAYFFHPAYAQPHDLLFTLPCLDSPAKSDDGDESDASGSHHHHPKGLHHHTALLACQIIANNAFNSGQLYFNRQGTLAVLDQVPLQGLLSPGEYFFVVDSDPMYRYPIVPSFRDWRFPHGDIPAAWPSPKPAPSTDTARRCALTNHGYGLIKAHIIPREESEWFMQNGMSRYGVNKRDVNDSQNLIRLRADIHLSFDNRLFSIVPKDRFISIGPGTSPSVADASPVADLAYVIHVFGPHAGEFSGLYHNRPLQYLDNTSREFIFSRFAWTFLMLTKPFLLAGMQRSVVRCQSNQGTSVEWRAQDLSGHQLSNLYGGGGSRSASPKKRSRQREGDSGSVADSDGWDSETLDVPRGRKRVRRGSLGYCCAKNEITDGVSLSNGSESSATSTPCTPSPSSRPSPLECKHKQGDGFVGPMLG</sequence>
<name>A0A135UW16_9PEZI</name>
<comment type="caution">
    <text evidence="3">The sequence shown here is derived from an EMBL/GenBank/DDBJ whole genome shotgun (WGS) entry which is preliminary data.</text>
</comment>
<evidence type="ECO:0000313" key="3">
    <source>
        <dbReference type="EMBL" id="KXH64532.1"/>
    </source>
</evidence>
<evidence type="ECO:0000256" key="1">
    <source>
        <dbReference type="SAM" id="MobiDB-lite"/>
    </source>
</evidence>
<gene>
    <name evidence="3" type="ORF">CSAL01_11287</name>
</gene>
<proteinExistence type="predicted"/>
<feature type="region of interest" description="Disordered" evidence="1">
    <location>
        <begin position="401"/>
        <end position="442"/>
    </location>
</feature>
<dbReference type="Proteomes" id="UP000070121">
    <property type="component" value="Unassembled WGS sequence"/>
</dbReference>
<dbReference type="Pfam" id="PF13391">
    <property type="entry name" value="HNH_2"/>
    <property type="match status" value="1"/>
</dbReference>
<dbReference type="OrthoDB" id="2142759at2759"/>
<evidence type="ECO:0000259" key="2">
    <source>
        <dbReference type="Pfam" id="PF13391"/>
    </source>
</evidence>
<dbReference type="AlphaFoldDB" id="A0A135UW16"/>
<dbReference type="STRING" id="1209931.A0A135UW16"/>